<proteinExistence type="predicted"/>
<dbReference type="AlphaFoldDB" id="A0A157SHR2"/>
<dbReference type="OrthoDB" id="8657056at2"/>
<dbReference type="STRING" id="288768.SAMEA3906486_02832"/>
<accession>A0A157SHR2</accession>
<dbReference type="Proteomes" id="UP000076848">
    <property type="component" value="Unassembled WGS sequence"/>
</dbReference>
<evidence type="ECO:0000313" key="2">
    <source>
        <dbReference type="Proteomes" id="UP000076848"/>
    </source>
</evidence>
<name>A0A157SHR2_9BORD</name>
<organism evidence="1 2">
    <name type="scientific">Bordetella ansorpii</name>
    <dbReference type="NCBI Taxonomy" id="288768"/>
    <lineage>
        <taxon>Bacteria</taxon>
        <taxon>Pseudomonadati</taxon>
        <taxon>Pseudomonadota</taxon>
        <taxon>Betaproteobacteria</taxon>
        <taxon>Burkholderiales</taxon>
        <taxon>Alcaligenaceae</taxon>
        <taxon>Bordetella</taxon>
    </lineage>
</organism>
<sequence length="99" mass="10641">MSQKTPEQIISEAEALVAEAQRSLDASNEFFRSQGLDPEKARAVLAGQVGPKEAAEAEAQFRKDLEDIDREVGEELARASFANAARSGGGGARRPRPMV</sequence>
<keyword evidence="2" id="KW-1185">Reference proteome</keyword>
<gene>
    <name evidence="1" type="ORF">SAMEA3906486_02832</name>
</gene>
<reference evidence="1 2" key="1">
    <citation type="submission" date="2016-04" db="EMBL/GenBank/DDBJ databases">
        <authorList>
            <consortium name="Pathogen Informatics"/>
        </authorList>
    </citation>
    <scope>NUCLEOTIDE SEQUENCE [LARGE SCALE GENOMIC DNA]</scope>
    <source>
        <strain evidence="1 2">H050680373</strain>
    </source>
</reference>
<evidence type="ECO:0000313" key="1">
    <source>
        <dbReference type="EMBL" id="SAI69992.1"/>
    </source>
</evidence>
<protein>
    <submittedName>
        <fullName evidence="1">Uncharacterized protein</fullName>
    </submittedName>
</protein>
<dbReference type="EMBL" id="FKIF01000006">
    <property type="protein sequence ID" value="SAI69992.1"/>
    <property type="molecule type" value="Genomic_DNA"/>
</dbReference>
<dbReference type="RefSeq" id="WP_066127996.1">
    <property type="nucleotide sequence ID" value="NZ_FKIF01000006.1"/>
</dbReference>